<keyword evidence="2" id="KW-0150">Chloroplast</keyword>
<keyword evidence="1" id="KW-0812">Transmembrane</keyword>
<evidence type="ECO:0000256" key="1">
    <source>
        <dbReference type="SAM" id="Phobius"/>
    </source>
</evidence>
<keyword evidence="2" id="KW-0687">Ribonucleoprotein</keyword>
<keyword evidence="1" id="KW-1133">Transmembrane helix</keyword>
<evidence type="ECO:0000313" key="2">
    <source>
        <dbReference type="EMBL" id="QBL07985.1"/>
    </source>
</evidence>
<protein>
    <submittedName>
        <fullName evidence="2">Ribosomal protein L33</fullName>
    </submittedName>
</protein>
<keyword evidence="1" id="KW-0472">Membrane</keyword>
<dbReference type="EMBL" id="MG272484">
    <property type="protein sequence ID" value="QBL07985.1"/>
    <property type="molecule type" value="Genomic_DNA"/>
</dbReference>
<gene>
    <name evidence="2" type="primary">rpl33</name>
</gene>
<feature type="transmembrane region" description="Helical" evidence="1">
    <location>
        <begin position="53"/>
        <end position="71"/>
    </location>
</feature>
<dbReference type="GO" id="GO:0005840">
    <property type="term" value="C:ribosome"/>
    <property type="evidence" value="ECO:0007669"/>
    <property type="project" value="UniProtKB-KW"/>
</dbReference>
<proteinExistence type="predicted"/>
<sequence>MVARTRDVRVTIAPECTRRARNRTMLVENSVFPDTPLGRIVAIHLLEWNRKKIVLTVTRILLLLLLLLPMGK</sequence>
<accession>A0A482A5B4</accession>
<keyword evidence="2" id="KW-0934">Plastid</keyword>
<dbReference type="AlphaFoldDB" id="A0A482A5B4"/>
<keyword evidence="2" id="KW-0689">Ribosomal protein</keyword>
<reference evidence="2" key="1">
    <citation type="journal article" date="2018" name="J. ISSAAS">
        <title>The Unique Evolutionary Trajectory 1 and Dynamic Conformations of DR and IR/DR-coexisting Plastomes of the Early Vascular Plant Selaginellaceae (Lycophyte).</title>
        <authorList>
            <person name="Zhang H.-R."/>
            <person name="Xiang Q.-P."/>
            <person name="Zhang X.-C."/>
        </authorList>
    </citation>
    <scope>NUCLEOTIDE SEQUENCE</scope>
</reference>
<organism evidence="2">
    <name type="scientific">Selaginella moellendorffii</name>
    <name type="common">Spikemoss</name>
    <dbReference type="NCBI Taxonomy" id="88036"/>
    <lineage>
        <taxon>Eukaryota</taxon>
        <taxon>Viridiplantae</taxon>
        <taxon>Streptophyta</taxon>
        <taxon>Embryophyta</taxon>
        <taxon>Tracheophyta</taxon>
        <taxon>Lycopodiopsida</taxon>
        <taxon>Selaginellales</taxon>
        <taxon>Selaginellaceae</taxon>
        <taxon>Selaginella</taxon>
    </lineage>
</organism>
<geneLocation type="chloroplast" evidence="2"/>
<name>A0A482A5B4_SELML</name>